<dbReference type="SMART" id="SM00562">
    <property type="entry name" value="NDK"/>
    <property type="match status" value="1"/>
</dbReference>
<dbReference type="InterPro" id="IPR034907">
    <property type="entry name" value="NDK-like_dom"/>
</dbReference>
<sequence length="159" mass="18048">MNYSFIMLKPDALNRELAVEVLSYLKKGGIELELVGYQKAKEDVICKHYAEVIEKLGDTFRRRAVRYFVDQPVMPIVVKGEGSDLIPRIRSIVGATDPSKAEKGTIRGDLGIDSLQRSIDEDRCCENLIHASDCEEAFRTETAIWFGDEIAQRYFNKAE</sequence>
<feature type="active site" description="Pros-phosphohistidine intermediate" evidence="7">
    <location>
        <position position="130"/>
    </location>
</feature>
<dbReference type="GO" id="GO:0004550">
    <property type="term" value="F:nucleoside diphosphate kinase activity"/>
    <property type="evidence" value="ECO:0007669"/>
    <property type="project" value="UniProtKB-EC"/>
</dbReference>
<evidence type="ECO:0000313" key="11">
    <source>
        <dbReference type="Proteomes" id="UP000593890"/>
    </source>
</evidence>
<dbReference type="GO" id="GO:0006183">
    <property type="term" value="P:GTP biosynthetic process"/>
    <property type="evidence" value="ECO:0007669"/>
    <property type="project" value="InterPro"/>
</dbReference>
<dbReference type="InterPro" id="IPR036850">
    <property type="entry name" value="NDK-like_dom_sf"/>
</dbReference>
<dbReference type="KEGG" id="sman:C12CBH8_12060"/>
<feature type="binding site" evidence="7">
    <location>
        <position position="90"/>
    </location>
    <ligand>
        <name>ATP</name>
        <dbReference type="ChEBI" id="CHEBI:30616"/>
    </ligand>
</feature>
<dbReference type="EMBL" id="AP023321">
    <property type="protein sequence ID" value="BCI60567.1"/>
    <property type="molecule type" value="Genomic_DNA"/>
</dbReference>
<dbReference type="GO" id="GO:0006228">
    <property type="term" value="P:UTP biosynthetic process"/>
    <property type="evidence" value="ECO:0007669"/>
    <property type="project" value="InterPro"/>
</dbReference>
<feature type="binding site" evidence="7">
    <location>
        <position position="107"/>
    </location>
    <ligand>
        <name>ATP</name>
        <dbReference type="ChEBI" id="CHEBI:30616"/>
    </ligand>
</feature>
<dbReference type="RefSeq" id="WP_090266238.1">
    <property type="nucleotide sequence ID" value="NZ_AP023321.1"/>
</dbReference>
<protein>
    <recommendedName>
        <fullName evidence="3">nucleoside-diphosphate kinase</fullName>
        <ecNumber evidence="3">2.7.4.6</ecNumber>
    </recommendedName>
</protein>
<evidence type="ECO:0000256" key="6">
    <source>
        <dbReference type="ARBA" id="ARBA00023080"/>
    </source>
</evidence>
<dbReference type="EC" id="2.7.4.6" evidence="3"/>
<evidence type="ECO:0000256" key="4">
    <source>
        <dbReference type="ARBA" id="ARBA00022679"/>
    </source>
</evidence>
<dbReference type="PANTHER" id="PTHR11349">
    <property type="entry name" value="NUCLEOSIDE DIPHOSPHATE KINASE"/>
    <property type="match status" value="1"/>
</dbReference>
<dbReference type="PROSITE" id="PS51374">
    <property type="entry name" value="NDPK_LIKE"/>
    <property type="match status" value="1"/>
</dbReference>
<evidence type="ECO:0000256" key="5">
    <source>
        <dbReference type="ARBA" id="ARBA00022777"/>
    </source>
</evidence>
<keyword evidence="11" id="KW-1185">Reference proteome</keyword>
<reference evidence="11" key="1">
    <citation type="submission" date="2020-07" db="EMBL/GenBank/DDBJ databases">
        <title>Complete genome sequencing of Clostridia bacterium strain 12CBH8.</title>
        <authorList>
            <person name="Sakamoto M."/>
            <person name="Murakami T."/>
            <person name="Mori H."/>
        </authorList>
    </citation>
    <scope>NUCLEOTIDE SEQUENCE [LARGE SCALE GENOMIC DNA]</scope>
    <source>
        <strain evidence="11">12CBH8</strain>
    </source>
</reference>
<evidence type="ECO:0000256" key="1">
    <source>
        <dbReference type="ARBA" id="ARBA00001946"/>
    </source>
</evidence>
<comment type="similarity">
    <text evidence="2 7 8">Belongs to the NDK family.</text>
</comment>
<evidence type="ECO:0000256" key="8">
    <source>
        <dbReference type="RuleBase" id="RU004011"/>
    </source>
</evidence>
<dbReference type="AlphaFoldDB" id="A0A7I8D194"/>
<keyword evidence="4" id="KW-0808">Transferase</keyword>
<dbReference type="InterPro" id="IPR001564">
    <property type="entry name" value="Nucleoside_diP_kinase"/>
</dbReference>
<proteinExistence type="inferred from homology"/>
<feature type="binding site" evidence="7">
    <location>
        <position position="127"/>
    </location>
    <ligand>
        <name>ATP</name>
        <dbReference type="ChEBI" id="CHEBI:30616"/>
    </ligand>
</feature>
<feature type="binding site" evidence="7">
    <location>
        <position position="96"/>
    </location>
    <ligand>
        <name>ATP</name>
        <dbReference type="ChEBI" id="CHEBI:30616"/>
    </ligand>
</feature>
<dbReference type="GO" id="GO:0006241">
    <property type="term" value="P:CTP biosynthetic process"/>
    <property type="evidence" value="ECO:0007669"/>
    <property type="project" value="InterPro"/>
</dbReference>
<feature type="domain" description="Nucleoside diphosphate kinase-like" evidence="9">
    <location>
        <begin position="1"/>
        <end position="153"/>
    </location>
</feature>
<evidence type="ECO:0000259" key="9">
    <source>
        <dbReference type="SMART" id="SM00562"/>
    </source>
</evidence>
<keyword evidence="6" id="KW-0546">Nucleotide metabolism</keyword>
<dbReference type="Gene3D" id="3.30.70.141">
    <property type="entry name" value="Nucleoside diphosphate kinase-like domain"/>
    <property type="match status" value="1"/>
</dbReference>
<evidence type="ECO:0000256" key="7">
    <source>
        <dbReference type="PROSITE-ProRule" id="PRU00706"/>
    </source>
</evidence>
<evidence type="ECO:0000256" key="2">
    <source>
        <dbReference type="ARBA" id="ARBA00008142"/>
    </source>
</evidence>
<dbReference type="SUPFAM" id="SSF54919">
    <property type="entry name" value="Nucleoside diphosphate kinase, NDK"/>
    <property type="match status" value="1"/>
</dbReference>
<accession>A0A7I8D194</accession>
<dbReference type="Pfam" id="PF00334">
    <property type="entry name" value="NDK"/>
    <property type="match status" value="1"/>
</dbReference>
<evidence type="ECO:0000313" key="10">
    <source>
        <dbReference type="EMBL" id="BCI60567.1"/>
    </source>
</evidence>
<comment type="cofactor">
    <cofactor evidence="1">
        <name>Mg(2+)</name>
        <dbReference type="ChEBI" id="CHEBI:18420"/>
    </cofactor>
</comment>
<name>A0A7I8D194_9FIRM</name>
<keyword evidence="5 10" id="KW-0418">Kinase</keyword>
<dbReference type="PRINTS" id="PR01243">
    <property type="entry name" value="NUCDPKINASE"/>
</dbReference>
<organism evidence="10 11">
    <name type="scientific">Solibaculum mannosilyticum</name>
    <dbReference type="NCBI Taxonomy" id="2780922"/>
    <lineage>
        <taxon>Bacteria</taxon>
        <taxon>Bacillati</taxon>
        <taxon>Bacillota</taxon>
        <taxon>Clostridia</taxon>
        <taxon>Eubacteriales</taxon>
        <taxon>Oscillospiraceae</taxon>
        <taxon>Solibaculum</taxon>
    </lineage>
</organism>
<dbReference type="Proteomes" id="UP000593890">
    <property type="component" value="Chromosome"/>
</dbReference>
<feature type="binding site" evidence="7">
    <location>
        <position position="9"/>
    </location>
    <ligand>
        <name>ATP</name>
        <dbReference type="ChEBI" id="CHEBI:30616"/>
    </ligand>
</feature>
<gene>
    <name evidence="10" type="ORF">C12CBH8_12060</name>
</gene>
<evidence type="ECO:0000256" key="3">
    <source>
        <dbReference type="ARBA" id="ARBA00012966"/>
    </source>
</evidence>
<feature type="binding site" evidence="7">
    <location>
        <position position="60"/>
    </location>
    <ligand>
        <name>ATP</name>
        <dbReference type="ChEBI" id="CHEBI:30616"/>
    </ligand>
</feature>